<evidence type="ECO:0000313" key="3">
    <source>
        <dbReference type="EMBL" id="KAL3397686.1"/>
    </source>
</evidence>
<dbReference type="AlphaFoldDB" id="A0ABD2WX49"/>
<comment type="caution">
    <text evidence="3">The sequence shown here is derived from an EMBL/GenBank/DDBJ whole genome shotgun (WGS) entry which is preliminary data.</text>
</comment>
<organism evidence="3 4">
    <name type="scientific">Trichogramma kaykai</name>
    <dbReference type="NCBI Taxonomy" id="54128"/>
    <lineage>
        <taxon>Eukaryota</taxon>
        <taxon>Metazoa</taxon>
        <taxon>Ecdysozoa</taxon>
        <taxon>Arthropoda</taxon>
        <taxon>Hexapoda</taxon>
        <taxon>Insecta</taxon>
        <taxon>Pterygota</taxon>
        <taxon>Neoptera</taxon>
        <taxon>Endopterygota</taxon>
        <taxon>Hymenoptera</taxon>
        <taxon>Apocrita</taxon>
        <taxon>Proctotrupomorpha</taxon>
        <taxon>Chalcidoidea</taxon>
        <taxon>Trichogrammatidae</taxon>
        <taxon>Trichogramma</taxon>
    </lineage>
</organism>
<sequence>MVRQLQDPLNEGIFNHEKGHLSNQVLRDSDNCAHFVFWDEDFIRRVAPHLSILFVDCTYKTCIEIRGENMQLATIMGVFHDHALPLIWFIMSRKTLNAYSRIAATARGILHDSRVQAIVTDFEIGLRNAFRLHFPDAHLVGCMFHFARCLMRKIHQLRLTDYVNNDEAASETVRKIIALSFLPAEQIQENLHAITSSIPNEMFQNLHPFLHYFETFWMGRIGVDNFSLFGIHNRTNNAIESYHSVLLHKLGLHPPFWSWVCKIKTLQLHLWIDLTTMESGRQVARQQSNKTQFKNNVLQRCWRLLYLRHITAAQFLSITAKLIGGYFRRYSQDIPAMDVQAMIELERSFNNNLNLPVNPGGPDPEFDNSIMREFPAHEREWVRQAVLRRIGENNQPNEPVRENAGLVMRVRDERARRRRRRRRREPMINQAADVDARPEAEPAAIQNNLADNAVLGADEVNRPMNQAANVDARPEAVPAAIQNNLADNAALGADEVNRPMNQAADVDARPEAVPAAIQNNLVDNAVLGADEVNRPMNQAADVDARPEAVPAAIQNNLADNDVAHQEPADAVLDDDPMPIIEVHQFNEYRKDEILDRTKKDQKYIIDNLSEEPEKSGLLENMKIVKRNKRVHKVYDRELMPDAPDQTIERPDEQMQLDSINKEVAKEPKKGRRRKKNEVANNVDENNKVKKV</sequence>
<feature type="region of interest" description="Disordered" evidence="1">
    <location>
        <begin position="640"/>
        <end position="691"/>
    </location>
</feature>
<protein>
    <recommendedName>
        <fullName evidence="2">MULE transposase domain-containing protein</fullName>
    </recommendedName>
</protein>
<dbReference type="Proteomes" id="UP001627154">
    <property type="component" value="Unassembled WGS sequence"/>
</dbReference>
<dbReference type="Pfam" id="PF10551">
    <property type="entry name" value="MULE"/>
    <property type="match status" value="1"/>
</dbReference>
<evidence type="ECO:0000256" key="1">
    <source>
        <dbReference type="SAM" id="MobiDB-lite"/>
    </source>
</evidence>
<proteinExistence type="predicted"/>
<name>A0ABD2WX49_9HYME</name>
<keyword evidence="4" id="KW-1185">Reference proteome</keyword>
<dbReference type="EMBL" id="JBJJXI010000061">
    <property type="protein sequence ID" value="KAL3397686.1"/>
    <property type="molecule type" value="Genomic_DNA"/>
</dbReference>
<reference evidence="3 4" key="1">
    <citation type="journal article" date="2024" name="bioRxiv">
        <title>A reference genome for Trichogramma kaykai: A tiny desert-dwelling parasitoid wasp with competing sex-ratio distorters.</title>
        <authorList>
            <person name="Culotta J."/>
            <person name="Lindsey A.R."/>
        </authorList>
    </citation>
    <scope>NUCLEOTIDE SEQUENCE [LARGE SCALE GENOMIC DNA]</scope>
    <source>
        <strain evidence="3 4">KSX58</strain>
    </source>
</reference>
<accession>A0ABD2WX49</accession>
<feature type="domain" description="MULE transposase" evidence="2">
    <location>
        <begin position="53"/>
        <end position="147"/>
    </location>
</feature>
<evidence type="ECO:0000259" key="2">
    <source>
        <dbReference type="Pfam" id="PF10551"/>
    </source>
</evidence>
<gene>
    <name evidence="3" type="ORF">TKK_008450</name>
</gene>
<dbReference type="InterPro" id="IPR018289">
    <property type="entry name" value="MULE_transposase_dom"/>
</dbReference>
<evidence type="ECO:0000313" key="4">
    <source>
        <dbReference type="Proteomes" id="UP001627154"/>
    </source>
</evidence>